<keyword evidence="2 7" id="KW-0813">Transport</keyword>
<feature type="transmembrane region" description="Helical" evidence="7">
    <location>
        <begin position="132"/>
        <end position="158"/>
    </location>
</feature>
<gene>
    <name evidence="9" type="ORF">J2D75_07250</name>
</gene>
<feature type="transmembrane region" description="Helical" evidence="7">
    <location>
        <begin position="28"/>
        <end position="47"/>
    </location>
</feature>
<keyword evidence="3" id="KW-1003">Cell membrane</keyword>
<comment type="similarity">
    <text evidence="7">Belongs to the binding-protein-dependent transport system permease family.</text>
</comment>
<dbReference type="InterPro" id="IPR000515">
    <property type="entry name" value="MetI-like"/>
</dbReference>
<evidence type="ECO:0000256" key="4">
    <source>
        <dbReference type="ARBA" id="ARBA00022692"/>
    </source>
</evidence>
<dbReference type="Proteomes" id="UP000664399">
    <property type="component" value="Unassembled WGS sequence"/>
</dbReference>
<dbReference type="CDD" id="cd06261">
    <property type="entry name" value="TM_PBP2"/>
    <property type="match status" value="1"/>
</dbReference>
<comment type="subcellular location">
    <subcellularLocation>
        <location evidence="1 7">Cell membrane</location>
        <topology evidence="1 7">Multi-pass membrane protein</topology>
    </subcellularLocation>
</comment>
<dbReference type="PANTHER" id="PTHR30151">
    <property type="entry name" value="ALKANE SULFONATE ABC TRANSPORTER-RELATED, MEMBRANE SUBUNIT"/>
    <property type="match status" value="1"/>
</dbReference>
<keyword evidence="6 7" id="KW-0472">Membrane</keyword>
<dbReference type="RefSeq" id="WP_207854111.1">
    <property type="nucleotide sequence ID" value="NZ_JAFVMG010000006.1"/>
</dbReference>
<evidence type="ECO:0000256" key="5">
    <source>
        <dbReference type="ARBA" id="ARBA00022989"/>
    </source>
</evidence>
<protein>
    <submittedName>
        <fullName evidence="9">ABC transporter permease subunit</fullName>
    </submittedName>
</protein>
<keyword evidence="10" id="KW-1185">Reference proteome</keyword>
<feature type="transmembrane region" description="Helical" evidence="7">
    <location>
        <begin position="170"/>
        <end position="194"/>
    </location>
</feature>
<accession>A0ABS3LLN8</accession>
<sequence length="329" mass="35416">MSDTGAETLVLSVKSRTREITARPSRTLAAWLAGPVWLAGAALTWLWADADDFPATTELAVFMAAIGLVLLVAAATRRLQARAPWAIALGAGLGVWEIVQAKLLLLPRPFFGTPQDLLDVFLTDWPKLGNSLLHSLSVLAVGYTVGSVLGIAVGIGLGRSARFRYWVHPVMRMLGPLPPVALLPLAFVLIPSSWVAGEALMVLAALFPVAVLTWSGIAAVDPALHDVARTMGAGERFLVFRVALPAAMPQIFVGLFMGLVGSFAMLVVAEMLGVKAGLGFYLQWAQGWAAYPNMYAALLVMSVMCTGLLTLLFLLRDKVLVWQKDRLKW</sequence>
<proteinExistence type="inferred from homology"/>
<evidence type="ECO:0000256" key="7">
    <source>
        <dbReference type="RuleBase" id="RU363032"/>
    </source>
</evidence>
<evidence type="ECO:0000259" key="8">
    <source>
        <dbReference type="PROSITE" id="PS50928"/>
    </source>
</evidence>
<evidence type="ECO:0000256" key="3">
    <source>
        <dbReference type="ARBA" id="ARBA00022475"/>
    </source>
</evidence>
<feature type="transmembrane region" description="Helical" evidence="7">
    <location>
        <begin position="251"/>
        <end position="274"/>
    </location>
</feature>
<dbReference type="Gene3D" id="1.10.3720.10">
    <property type="entry name" value="MetI-like"/>
    <property type="match status" value="1"/>
</dbReference>
<feature type="transmembrane region" description="Helical" evidence="7">
    <location>
        <begin position="83"/>
        <end position="105"/>
    </location>
</feature>
<dbReference type="SUPFAM" id="SSF161098">
    <property type="entry name" value="MetI-like"/>
    <property type="match status" value="1"/>
</dbReference>
<dbReference type="PROSITE" id="PS50928">
    <property type="entry name" value="ABC_TM1"/>
    <property type="match status" value="1"/>
</dbReference>
<feature type="transmembrane region" description="Helical" evidence="7">
    <location>
        <begin position="59"/>
        <end position="76"/>
    </location>
</feature>
<evidence type="ECO:0000313" key="10">
    <source>
        <dbReference type="Proteomes" id="UP000664399"/>
    </source>
</evidence>
<feature type="transmembrane region" description="Helical" evidence="7">
    <location>
        <begin position="294"/>
        <end position="315"/>
    </location>
</feature>
<reference evidence="9 10" key="1">
    <citation type="submission" date="2021-03" db="EMBL/GenBank/DDBJ databases">
        <title>The complete genome sequence of Acetobacter suratthaniensis TBRC 1719.</title>
        <authorList>
            <person name="Charoenyingcharoen P."/>
            <person name="Yukphan P."/>
        </authorList>
    </citation>
    <scope>NUCLEOTIDE SEQUENCE [LARGE SCALE GENOMIC DNA]</scope>
    <source>
        <strain evidence="9 10">TBRC 1719</strain>
    </source>
</reference>
<evidence type="ECO:0000256" key="1">
    <source>
        <dbReference type="ARBA" id="ARBA00004651"/>
    </source>
</evidence>
<organism evidence="9 10">
    <name type="scientific">Acetobacter suratthaniensis</name>
    <dbReference type="NCBI Taxonomy" id="1502841"/>
    <lineage>
        <taxon>Bacteria</taxon>
        <taxon>Pseudomonadati</taxon>
        <taxon>Pseudomonadota</taxon>
        <taxon>Alphaproteobacteria</taxon>
        <taxon>Acetobacterales</taxon>
        <taxon>Acetobacteraceae</taxon>
        <taxon>Acetobacter</taxon>
    </lineage>
</organism>
<dbReference type="InterPro" id="IPR035906">
    <property type="entry name" value="MetI-like_sf"/>
</dbReference>
<keyword evidence="5 7" id="KW-1133">Transmembrane helix</keyword>
<feature type="domain" description="ABC transmembrane type-1" evidence="8">
    <location>
        <begin position="132"/>
        <end position="316"/>
    </location>
</feature>
<name>A0ABS3LLN8_9PROT</name>
<evidence type="ECO:0000256" key="2">
    <source>
        <dbReference type="ARBA" id="ARBA00022448"/>
    </source>
</evidence>
<dbReference type="Pfam" id="PF00528">
    <property type="entry name" value="BPD_transp_1"/>
    <property type="match status" value="1"/>
</dbReference>
<dbReference type="PANTHER" id="PTHR30151:SF0">
    <property type="entry name" value="ABC TRANSPORTER PERMEASE PROTEIN MJ0413-RELATED"/>
    <property type="match status" value="1"/>
</dbReference>
<keyword evidence="4 7" id="KW-0812">Transmembrane</keyword>
<evidence type="ECO:0000313" key="9">
    <source>
        <dbReference type="EMBL" id="MBO1328271.1"/>
    </source>
</evidence>
<dbReference type="EMBL" id="JAFVMG010000006">
    <property type="protein sequence ID" value="MBO1328271.1"/>
    <property type="molecule type" value="Genomic_DNA"/>
</dbReference>
<evidence type="ECO:0000256" key="6">
    <source>
        <dbReference type="ARBA" id="ARBA00023136"/>
    </source>
</evidence>
<feature type="transmembrane region" description="Helical" evidence="7">
    <location>
        <begin position="200"/>
        <end position="220"/>
    </location>
</feature>
<comment type="caution">
    <text evidence="9">The sequence shown here is derived from an EMBL/GenBank/DDBJ whole genome shotgun (WGS) entry which is preliminary data.</text>
</comment>